<proteinExistence type="predicted"/>
<dbReference type="GO" id="GO:0016020">
    <property type="term" value="C:membrane"/>
    <property type="evidence" value="ECO:0007669"/>
    <property type="project" value="UniProtKB-SubCell"/>
</dbReference>
<dbReference type="InterPro" id="IPR013525">
    <property type="entry name" value="ABC2_TM"/>
</dbReference>
<reference evidence="7 8" key="1">
    <citation type="submission" date="2017-11" db="EMBL/GenBank/DDBJ databases">
        <title>Genomic Encyclopedia of Archaeal and Bacterial Type Strains, Phase II (KMG-II): From Individual Species to Whole Genera.</title>
        <authorList>
            <person name="Goeker M."/>
        </authorList>
    </citation>
    <scope>NUCLEOTIDE SEQUENCE [LARGE SCALE GENOMIC DNA]</scope>
    <source>
        <strain evidence="7 8">DSM 27763</strain>
    </source>
</reference>
<evidence type="ECO:0000256" key="4">
    <source>
        <dbReference type="ARBA" id="ARBA00023136"/>
    </source>
</evidence>
<feature type="domain" description="ABC-2 type transporter transmembrane" evidence="6">
    <location>
        <begin position="43"/>
        <end position="230"/>
    </location>
</feature>
<feature type="transmembrane region" description="Helical" evidence="5">
    <location>
        <begin position="161"/>
        <end position="179"/>
    </location>
</feature>
<dbReference type="RefSeq" id="WP_039368777.1">
    <property type="nucleotide sequence ID" value="NZ_PGEZ01000001.1"/>
</dbReference>
<evidence type="ECO:0000256" key="5">
    <source>
        <dbReference type="SAM" id="Phobius"/>
    </source>
</evidence>
<sequence length="239" mass="25358">MLEIARSELIQIFRNRLVLVTGLVIPFVVSAFFVYRHEFFTEEASLGYIAAIVVFTVMAFGLYATAVTTLASRRQNLFLKRLRSTAASDSGILTGLVLPLTVISLLQVVAILAVFGVVASSPAQVPLLVVAILASVVMMVALALATAGLTTSPEHAQVTTLPVSLGIIAVASWVGIAGTDELTLLKRLLPGGSATELVVDAWNGGVALADSLPLLVPTLAWVLVAVALAVRLFRWEPRR</sequence>
<feature type="transmembrane region" description="Helical" evidence="5">
    <location>
        <begin position="214"/>
        <end position="233"/>
    </location>
</feature>
<dbReference type="EMBL" id="PGEZ01000001">
    <property type="protein sequence ID" value="PJJ56121.1"/>
    <property type="molecule type" value="Genomic_DNA"/>
</dbReference>
<dbReference type="AlphaFoldDB" id="A0A0B2B396"/>
<accession>A0A0B2B396</accession>
<evidence type="ECO:0000256" key="3">
    <source>
        <dbReference type="ARBA" id="ARBA00022989"/>
    </source>
</evidence>
<dbReference type="OrthoDB" id="3399482at2"/>
<feature type="transmembrane region" description="Helical" evidence="5">
    <location>
        <begin position="125"/>
        <end position="149"/>
    </location>
</feature>
<dbReference type="Pfam" id="PF12698">
    <property type="entry name" value="ABC2_membrane_3"/>
    <property type="match status" value="1"/>
</dbReference>
<protein>
    <submittedName>
        <fullName evidence="7">ABC-2 type transport system permease protein</fullName>
    </submittedName>
</protein>
<comment type="subcellular location">
    <subcellularLocation>
        <location evidence="1">Membrane</location>
        <topology evidence="1">Multi-pass membrane protein</topology>
    </subcellularLocation>
</comment>
<gene>
    <name evidence="7" type="ORF">CLV56_0325</name>
</gene>
<evidence type="ECO:0000256" key="1">
    <source>
        <dbReference type="ARBA" id="ARBA00004141"/>
    </source>
</evidence>
<keyword evidence="3 5" id="KW-1133">Transmembrane helix</keyword>
<dbReference type="GO" id="GO:0140359">
    <property type="term" value="F:ABC-type transporter activity"/>
    <property type="evidence" value="ECO:0007669"/>
    <property type="project" value="InterPro"/>
</dbReference>
<feature type="transmembrane region" description="Helical" evidence="5">
    <location>
        <begin position="47"/>
        <end position="71"/>
    </location>
</feature>
<dbReference type="Proteomes" id="UP000230842">
    <property type="component" value="Unassembled WGS sequence"/>
</dbReference>
<feature type="transmembrane region" description="Helical" evidence="5">
    <location>
        <begin position="16"/>
        <end position="35"/>
    </location>
</feature>
<feature type="transmembrane region" description="Helical" evidence="5">
    <location>
        <begin position="92"/>
        <end position="119"/>
    </location>
</feature>
<evidence type="ECO:0000259" key="6">
    <source>
        <dbReference type="Pfam" id="PF12698"/>
    </source>
</evidence>
<evidence type="ECO:0000256" key="2">
    <source>
        <dbReference type="ARBA" id="ARBA00022692"/>
    </source>
</evidence>
<name>A0A0B2B396_9ACTN</name>
<evidence type="ECO:0000313" key="7">
    <source>
        <dbReference type="EMBL" id="PJJ56121.1"/>
    </source>
</evidence>
<keyword evidence="8" id="KW-1185">Reference proteome</keyword>
<organism evidence="7 8">
    <name type="scientific">Mumia flava</name>
    <dbReference type="NCBI Taxonomy" id="1348852"/>
    <lineage>
        <taxon>Bacteria</taxon>
        <taxon>Bacillati</taxon>
        <taxon>Actinomycetota</taxon>
        <taxon>Actinomycetes</taxon>
        <taxon>Propionibacteriales</taxon>
        <taxon>Nocardioidaceae</taxon>
        <taxon>Mumia</taxon>
    </lineage>
</organism>
<keyword evidence="2 5" id="KW-0812">Transmembrane</keyword>
<keyword evidence="4 5" id="KW-0472">Membrane</keyword>
<comment type="caution">
    <text evidence="7">The sequence shown here is derived from an EMBL/GenBank/DDBJ whole genome shotgun (WGS) entry which is preliminary data.</text>
</comment>
<evidence type="ECO:0000313" key="8">
    <source>
        <dbReference type="Proteomes" id="UP000230842"/>
    </source>
</evidence>